<name>A0A816F1P4_9BILA</name>
<keyword evidence="1" id="KW-0812">Transmembrane</keyword>
<dbReference type="OrthoDB" id="9989584at2759"/>
<comment type="caution">
    <text evidence="3">The sequence shown here is derived from an EMBL/GenBank/DDBJ whole genome shotgun (WGS) entry which is preliminary data.</text>
</comment>
<dbReference type="Proteomes" id="UP000663855">
    <property type="component" value="Unassembled WGS sequence"/>
</dbReference>
<dbReference type="EMBL" id="CAJNRE010008825">
    <property type="protein sequence ID" value="CAF2076290.1"/>
    <property type="molecule type" value="Genomic_DNA"/>
</dbReference>
<dbReference type="EMBL" id="CAJNOV010000501">
    <property type="protein sequence ID" value="CAF1025578.1"/>
    <property type="molecule type" value="Genomic_DNA"/>
</dbReference>
<evidence type="ECO:0000313" key="9">
    <source>
        <dbReference type="Proteomes" id="UP000663834"/>
    </source>
</evidence>
<protein>
    <submittedName>
        <fullName evidence="3">Uncharacterized protein</fullName>
    </submittedName>
</protein>
<sequence length="404" mass="46167">MCCNFRSPINCYNDAVRYKAMIIFHLIDLIFFIIRLSLVSNDISKGIAATMGFLVPILLFDLIASVPIITSDIIYVIMRHCVRPLEQRRNSFQSLWRFGTMTCIRLDCHNERPQTVLLMRLIFIVSSVLLKFICFVIGASCSARFKSECTAYTVIAAFALVSTVLAAITEFVHYFRLWSYNPTDTRNRSSPNSIYTNDSMKPIEKTHRRHLGFIHHSLLNDQNADGFRHSRCENGNNCKSISLHHHLLYHTLDAENEIDLATLSDKQKISFIAFYETTAAEALYIANNGFPYGDTNDSKFKDYLHLKQSIFFTRSCQALNNSSADAIICVRLNLGRIFTRDNNVNLKLNDYFGLGDGKYDTVYVRNTHRIYLRMPGQIEKWMIALTASASVNDSLDGDFYIGCP</sequence>
<dbReference type="EMBL" id="CAJOBH010000185">
    <property type="protein sequence ID" value="CAF3768817.1"/>
    <property type="molecule type" value="Genomic_DNA"/>
</dbReference>
<proteinExistence type="predicted"/>
<evidence type="ECO:0000256" key="1">
    <source>
        <dbReference type="SAM" id="Phobius"/>
    </source>
</evidence>
<dbReference type="EMBL" id="CAJOBF010003059">
    <property type="protein sequence ID" value="CAF4071759.1"/>
    <property type="molecule type" value="Genomic_DNA"/>
</dbReference>
<dbReference type="Proteomes" id="UP000681967">
    <property type="component" value="Unassembled WGS sequence"/>
</dbReference>
<evidence type="ECO:0000313" key="8">
    <source>
        <dbReference type="EMBL" id="CAF4071759.1"/>
    </source>
</evidence>
<evidence type="ECO:0000313" key="4">
    <source>
        <dbReference type="EMBL" id="CAF2076290.1"/>
    </source>
</evidence>
<dbReference type="Proteomes" id="UP000663842">
    <property type="component" value="Unassembled WGS sequence"/>
</dbReference>
<feature type="transmembrane region" description="Helical" evidence="1">
    <location>
        <begin position="20"/>
        <end position="39"/>
    </location>
</feature>
<feature type="transmembrane region" description="Helical" evidence="1">
    <location>
        <begin position="121"/>
        <end position="145"/>
    </location>
</feature>
<dbReference type="EMBL" id="CAJOBJ010001657">
    <property type="protein sequence ID" value="CAF3889982.1"/>
    <property type="molecule type" value="Genomic_DNA"/>
</dbReference>
<dbReference type="Proteomes" id="UP000663887">
    <property type="component" value="Unassembled WGS sequence"/>
</dbReference>
<dbReference type="Proteomes" id="UP000681720">
    <property type="component" value="Unassembled WGS sequence"/>
</dbReference>
<dbReference type="EMBL" id="CAJNRG010008014">
    <property type="protein sequence ID" value="CAF2100616.1"/>
    <property type="molecule type" value="Genomic_DNA"/>
</dbReference>
<evidence type="ECO:0000313" key="2">
    <source>
        <dbReference type="EMBL" id="CAF1025578.1"/>
    </source>
</evidence>
<evidence type="ECO:0000313" key="6">
    <source>
        <dbReference type="EMBL" id="CAF3768817.1"/>
    </source>
</evidence>
<gene>
    <name evidence="6" type="ORF">BYL167_LOCUS1279</name>
    <name evidence="2" type="ORF">CJN711_LOCUS3537</name>
    <name evidence="7" type="ORF">GIL414_LOCUS5994</name>
    <name evidence="3" type="ORF">KQP761_LOCUS31171</name>
    <name evidence="4" type="ORF">MBJ925_LOCUS17633</name>
    <name evidence="8" type="ORF">UXM345_LOCUS20486</name>
    <name evidence="5" type="ORF">XDN619_LOCUS18605</name>
</gene>
<keyword evidence="1" id="KW-0472">Membrane</keyword>
<evidence type="ECO:0000313" key="5">
    <source>
        <dbReference type="EMBL" id="CAF2100616.1"/>
    </source>
</evidence>
<feature type="transmembrane region" description="Helical" evidence="1">
    <location>
        <begin position="151"/>
        <end position="172"/>
    </location>
</feature>
<keyword evidence="1" id="KW-1133">Transmembrane helix</keyword>
<dbReference type="Proteomes" id="UP000663834">
    <property type="component" value="Unassembled WGS sequence"/>
</dbReference>
<organism evidence="3 9">
    <name type="scientific">Rotaria magnacalcarata</name>
    <dbReference type="NCBI Taxonomy" id="392030"/>
    <lineage>
        <taxon>Eukaryota</taxon>
        <taxon>Metazoa</taxon>
        <taxon>Spiralia</taxon>
        <taxon>Gnathifera</taxon>
        <taxon>Rotifera</taxon>
        <taxon>Eurotatoria</taxon>
        <taxon>Bdelloidea</taxon>
        <taxon>Philodinida</taxon>
        <taxon>Philodinidae</taxon>
        <taxon>Rotaria</taxon>
    </lineage>
</organism>
<reference evidence="3" key="1">
    <citation type="submission" date="2021-02" db="EMBL/GenBank/DDBJ databases">
        <authorList>
            <person name="Nowell W R."/>
        </authorList>
    </citation>
    <scope>NUCLEOTIDE SEQUENCE</scope>
</reference>
<evidence type="ECO:0000313" key="7">
    <source>
        <dbReference type="EMBL" id="CAF3889982.1"/>
    </source>
</evidence>
<dbReference type="AlphaFoldDB" id="A0A816F1P4"/>
<dbReference type="EMBL" id="CAJNOW010017374">
    <property type="protein sequence ID" value="CAF1656953.1"/>
    <property type="molecule type" value="Genomic_DNA"/>
</dbReference>
<evidence type="ECO:0000313" key="3">
    <source>
        <dbReference type="EMBL" id="CAF1656953.1"/>
    </source>
</evidence>
<accession>A0A816F1P4</accession>
<feature type="transmembrane region" description="Helical" evidence="1">
    <location>
        <begin position="51"/>
        <end position="78"/>
    </location>
</feature>
<dbReference type="Proteomes" id="UP000663824">
    <property type="component" value="Unassembled WGS sequence"/>
</dbReference>